<evidence type="ECO:0000313" key="2">
    <source>
        <dbReference type="EMBL" id="GAA3011692.1"/>
    </source>
</evidence>
<dbReference type="Pfam" id="PF12146">
    <property type="entry name" value="Hydrolase_4"/>
    <property type="match status" value="1"/>
</dbReference>
<gene>
    <name evidence="2" type="ORF">GCM10019998_04910</name>
</gene>
<organism evidence="2 3">
    <name type="scientific">Tetragenococcus solitarius</name>
    <dbReference type="NCBI Taxonomy" id="71453"/>
    <lineage>
        <taxon>Bacteria</taxon>
        <taxon>Bacillati</taxon>
        <taxon>Bacillota</taxon>
        <taxon>Bacilli</taxon>
        <taxon>Lactobacillales</taxon>
        <taxon>Enterococcaceae</taxon>
        <taxon>Tetragenococcus</taxon>
    </lineage>
</organism>
<comment type="caution">
    <text evidence="2">The sequence shown here is derived from an EMBL/GenBank/DDBJ whole genome shotgun (WGS) entry which is preliminary data.</text>
</comment>
<feature type="domain" description="Serine aminopeptidase S33" evidence="1">
    <location>
        <begin position="71"/>
        <end position="325"/>
    </location>
</feature>
<dbReference type="Gene3D" id="3.40.50.1820">
    <property type="entry name" value="alpha/beta hydrolase"/>
    <property type="match status" value="1"/>
</dbReference>
<protein>
    <submittedName>
        <fullName evidence="2">Alpha/beta hydrolase</fullName>
    </submittedName>
</protein>
<sequence>MKKNKFLFSSFIGLAGYFLFRNQPENITLKVALPERVEEAVSEKFTQEDIYLIASDGLPLALTIFQPKKQPVKAAIQVIHGLLEHRLRYSHLAAFLAKNGFAVILSDNRGHGESIDKKNPLGQMPGIKRMLNDQLKIPQFINERFADLDVYFYGHSFGSVLARLYLQKNDQMIAKLLMTGTVQYEKKAKYGVILALFSDLLAGKKSYSWVIKKLTRFGSTDKRWLTNDQIQVEKALRDPRMLPGYNNLGVTTIWEGVRRLKETHLFTCQNSDLPILSITGSEDVTITGGVKGLSDTKKTLRKIGYTNVKMLNFPDMKHEVINEVDQESVYQTILDFFAK</sequence>
<keyword evidence="3" id="KW-1185">Reference proteome</keyword>
<reference evidence="2 3" key="1">
    <citation type="journal article" date="2019" name="Int. J. Syst. Evol. Microbiol.">
        <title>The Global Catalogue of Microorganisms (GCM) 10K type strain sequencing project: providing services to taxonomists for standard genome sequencing and annotation.</title>
        <authorList>
            <consortium name="The Broad Institute Genomics Platform"/>
            <consortium name="The Broad Institute Genome Sequencing Center for Infectious Disease"/>
            <person name="Wu L."/>
            <person name="Ma J."/>
        </authorList>
    </citation>
    <scope>NUCLEOTIDE SEQUENCE [LARGE SCALE GENOMIC DNA]</scope>
    <source>
        <strain evidence="2 3">JCM 8736</strain>
    </source>
</reference>
<name>A0ABN3Y0C3_9ENTE</name>
<evidence type="ECO:0000313" key="3">
    <source>
        <dbReference type="Proteomes" id="UP001501577"/>
    </source>
</evidence>
<accession>A0ABN3Y0C3</accession>
<dbReference type="EMBL" id="BAAAXQ010000014">
    <property type="protein sequence ID" value="GAA3011692.1"/>
    <property type="molecule type" value="Genomic_DNA"/>
</dbReference>
<dbReference type="InterPro" id="IPR029058">
    <property type="entry name" value="AB_hydrolase_fold"/>
</dbReference>
<dbReference type="InterPro" id="IPR051044">
    <property type="entry name" value="MAG_DAG_Lipase"/>
</dbReference>
<dbReference type="InterPro" id="IPR022742">
    <property type="entry name" value="Hydrolase_4"/>
</dbReference>
<dbReference type="SUPFAM" id="SSF53474">
    <property type="entry name" value="alpha/beta-Hydrolases"/>
    <property type="match status" value="1"/>
</dbReference>
<dbReference type="Proteomes" id="UP001501577">
    <property type="component" value="Unassembled WGS sequence"/>
</dbReference>
<proteinExistence type="predicted"/>
<keyword evidence="2" id="KW-0378">Hydrolase</keyword>
<dbReference type="PANTHER" id="PTHR11614">
    <property type="entry name" value="PHOSPHOLIPASE-RELATED"/>
    <property type="match status" value="1"/>
</dbReference>
<evidence type="ECO:0000259" key="1">
    <source>
        <dbReference type="Pfam" id="PF12146"/>
    </source>
</evidence>
<dbReference type="RefSeq" id="WP_245610097.1">
    <property type="nucleotide sequence ID" value="NZ_BAAAXQ010000014.1"/>
</dbReference>
<dbReference type="GO" id="GO:0016787">
    <property type="term" value="F:hydrolase activity"/>
    <property type="evidence" value="ECO:0007669"/>
    <property type="project" value="UniProtKB-KW"/>
</dbReference>